<sequence>MMDITLVWFAIIGLGVLLYVVLDGFDLGIGILFPFIRAKAERDTMMNTVAPVWDGNETWMVLGGAGLFAAFPLAYATILSALYMPITLMALALIFRGVSFEFRFKMSRLQKCWDYAFMWGSILSAFFQGVVLGAVIQGIKTTEGIFSGETFDWLTPFTVLTGIGVVVMYATLGCAWLIYKTTDHLQQKMYRAMPKILMMLLGIFALVLIASVWVQPSIVERWFVASHRIYFGLLVIITLFMFGLIFRAVQQQKERQPFIYTILLLLVAFISLLLSIFPYIIPPSIDIWQAAAPRSSQVFTLIGALIFIPMIIAYSLFSYWVFRGKVRVGDSGYH</sequence>
<feature type="transmembrane region" description="Helical" evidence="7">
    <location>
        <begin position="199"/>
        <end position="216"/>
    </location>
</feature>
<feature type="transmembrane region" description="Helical" evidence="7">
    <location>
        <begin position="116"/>
        <end position="139"/>
    </location>
</feature>
<dbReference type="GO" id="GO:0019646">
    <property type="term" value="P:aerobic electron transport chain"/>
    <property type="evidence" value="ECO:0007669"/>
    <property type="project" value="TreeGrafter"/>
</dbReference>
<keyword evidence="9" id="KW-1185">Reference proteome</keyword>
<accession>A0A6L9Y8L5</accession>
<feature type="transmembrane region" description="Helical" evidence="7">
    <location>
        <begin position="82"/>
        <end position="104"/>
    </location>
</feature>
<evidence type="ECO:0000256" key="7">
    <source>
        <dbReference type="SAM" id="Phobius"/>
    </source>
</evidence>
<comment type="similarity">
    <text evidence="2">Belongs to the cytochrome ubiquinol oxidase subunit 2 family.</text>
</comment>
<dbReference type="PANTHER" id="PTHR43141:SF4">
    <property type="entry name" value="CYTOCHROME BD2 SUBUNIT II"/>
    <property type="match status" value="1"/>
</dbReference>
<feature type="transmembrane region" description="Helical" evidence="7">
    <location>
        <begin position="258"/>
        <end position="281"/>
    </location>
</feature>
<keyword evidence="5 7" id="KW-1133">Transmembrane helix</keyword>
<evidence type="ECO:0000313" key="8">
    <source>
        <dbReference type="EMBL" id="NEN76535.1"/>
    </source>
</evidence>
<comment type="caution">
    <text evidence="8">The sequence shown here is derived from an EMBL/GenBank/DDBJ whole genome shotgun (WGS) entry which is preliminary data.</text>
</comment>
<keyword evidence="4 7" id="KW-0812">Transmembrane</keyword>
<dbReference type="NCBIfam" id="TIGR00203">
    <property type="entry name" value="cydB"/>
    <property type="match status" value="1"/>
</dbReference>
<dbReference type="Proteomes" id="UP000477651">
    <property type="component" value="Unassembled WGS sequence"/>
</dbReference>
<feature type="transmembrane region" description="Helical" evidence="7">
    <location>
        <begin position="228"/>
        <end position="246"/>
    </location>
</feature>
<dbReference type="InterPro" id="IPR003317">
    <property type="entry name" value="Cyt-d_oxidase_su2"/>
</dbReference>
<proteinExistence type="inferred from homology"/>
<dbReference type="AlphaFoldDB" id="A0A6L9Y8L5"/>
<dbReference type="GO" id="GO:0009055">
    <property type="term" value="F:electron transfer activity"/>
    <property type="evidence" value="ECO:0007669"/>
    <property type="project" value="TreeGrafter"/>
</dbReference>
<organism evidence="8 9">
    <name type="scientific">Pelistega ratti</name>
    <dbReference type="NCBI Taxonomy" id="2652177"/>
    <lineage>
        <taxon>Bacteria</taxon>
        <taxon>Pseudomonadati</taxon>
        <taxon>Pseudomonadota</taxon>
        <taxon>Betaproteobacteria</taxon>
        <taxon>Burkholderiales</taxon>
        <taxon>Alcaligenaceae</taxon>
        <taxon>Pelistega</taxon>
    </lineage>
</organism>
<protein>
    <submittedName>
        <fullName evidence="8">Cytochrome d ubiquinol oxidase subunit II</fullName>
    </submittedName>
</protein>
<keyword evidence="6 7" id="KW-0472">Membrane</keyword>
<evidence type="ECO:0000313" key="9">
    <source>
        <dbReference type="Proteomes" id="UP000477651"/>
    </source>
</evidence>
<dbReference type="PANTHER" id="PTHR43141">
    <property type="entry name" value="CYTOCHROME BD2 SUBUNIT II"/>
    <property type="match status" value="1"/>
</dbReference>
<evidence type="ECO:0000256" key="4">
    <source>
        <dbReference type="ARBA" id="ARBA00022692"/>
    </source>
</evidence>
<evidence type="ECO:0000256" key="3">
    <source>
        <dbReference type="ARBA" id="ARBA00022475"/>
    </source>
</evidence>
<comment type="subcellular location">
    <subcellularLocation>
        <location evidence="1">Cell membrane</location>
        <topology evidence="1">Multi-pass membrane protein</topology>
    </subcellularLocation>
</comment>
<dbReference type="GO" id="GO:0070069">
    <property type="term" value="C:cytochrome complex"/>
    <property type="evidence" value="ECO:0007669"/>
    <property type="project" value="TreeGrafter"/>
</dbReference>
<dbReference type="GO" id="GO:0016682">
    <property type="term" value="F:oxidoreductase activity, acting on diphenols and related substances as donors, oxygen as acceptor"/>
    <property type="evidence" value="ECO:0007669"/>
    <property type="project" value="TreeGrafter"/>
</dbReference>
<dbReference type="GO" id="GO:0005886">
    <property type="term" value="C:plasma membrane"/>
    <property type="evidence" value="ECO:0007669"/>
    <property type="project" value="UniProtKB-SubCell"/>
</dbReference>
<evidence type="ECO:0000256" key="2">
    <source>
        <dbReference type="ARBA" id="ARBA00007543"/>
    </source>
</evidence>
<name>A0A6L9Y8L5_9BURK</name>
<dbReference type="EMBL" id="JAAGYR010000021">
    <property type="protein sequence ID" value="NEN76535.1"/>
    <property type="molecule type" value="Genomic_DNA"/>
</dbReference>
<gene>
    <name evidence="8" type="primary">cydB</name>
    <name evidence="8" type="ORF">F9B74_09475</name>
</gene>
<dbReference type="PIRSF" id="PIRSF000267">
    <property type="entry name" value="Cyt_oxidse_sub2"/>
    <property type="match status" value="1"/>
</dbReference>
<keyword evidence="3" id="KW-1003">Cell membrane</keyword>
<feature type="transmembrane region" description="Helical" evidence="7">
    <location>
        <begin position="301"/>
        <end position="322"/>
    </location>
</feature>
<feature type="transmembrane region" description="Helical" evidence="7">
    <location>
        <begin position="6"/>
        <end position="36"/>
    </location>
</feature>
<evidence type="ECO:0000256" key="6">
    <source>
        <dbReference type="ARBA" id="ARBA00023136"/>
    </source>
</evidence>
<feature type="transmembrane region" description="Helical" evidence="7">
    <location>
        <begin position="159"/>
        <end position="179"/>
    </location>
</feature>
<reference evidence="8 9" key="1">
    <citation type="submission" date="2020-02" db="EMBL/GenBank/DDBJ databases">
        <title>Pelistega sp. NLN82 were isolated from wild rodents of the Hainan Island.</title>
        <authorList>
            <person name="Niu N."/>
            <person name="Zhou J."/>
        </authorList>
    </citation>
    <scope>NUCLEOTIDE SEQUENCE [LARGE SCALE GENOMIC DNA]</scope>
    <source>
        <strain evidence="8 9">NLN82</strain>
    </source>
</reference>
<evidence type="ECO:0000256" key="1">
    <source>
        <dbReference type="ARBA" id="ARBA00004651"/>
    </source>
</evidence>
<evidence type="ECO:0000256" key="5">
    <source>
        <dbReference type="ARBA" id="ARBA00022989"/>
    </source>
</evidence>
<dbReference type="Pfam" id="PF02322">
    <property type="entry name" value="Cyt_bd_oxida_II"/>
    <property type="match status" value="1"/>
</dbReference>